<comment type="caution">
    <text evidence="2">The sequence shown here is derived from an EMBL/GenBank/DDBJ whole genome shotgun (WGS) entry which is preliminary data.</text>
</comment>
<feature type="coiled-coil region" evidence="1">
    <location>
        <begin position="38"/>
        <end position="118"/>
    </location>
</feature>
<evidence type="ECO:0000313" key="3">
    <source>
        <dbReference type="Proteomes" id="UP000008553"/>
    </source>
</evidence>
<proteinExistence type="predicted"/>
<organism evidence="2 3">
    <name type="scientific">Plasmodium yoelii yoelii</name>
    <dbReference type="NCBI Taxonomy" id="73239"/>
    <lineage>
        <taxon>Eukaryota</taxon>
        <taxon>Sar</taxon>
        <taxon>Alveolata</taxon>
        <taxon>Apicomplexa</taxon>
        <taxon>Aconoidasida</taxon>
        <taxon>Haemosporida</taxon>
        <taxon>Plasmodiidae</taxon>
        <taxon>Plasmodium</taxon>
        <taxon>Plasmodium (Vinckeia)</taxon>
    </lineage>
</organism>
<reference evidence="2 3" key="1">
    <citation type="journal article" date="2002" name="Nature">
        <title>Genome sequence and comparative analysis of the model rodent malaria parasite Plasmodium yoelii yoelii.</title>
        <authorList>
            <person name="Carlton J.M."/>
            <person name="Angiuoli S.V."/>
            <person name="Suh B.B."/>
            <person name="Kooij T.W."/>
            <person name="Pertea M."/>
            <person name="Silva J.C."/>
            <person name="Ermolaeva M.D."/>
            <person name="Allen J.E."/>
            <person name="Selengut J.D."/>
            <person name="Koo H.L."/>
            <person name="Peterson J.D."/>
            <person name="Pop M."/>
            <person name="Kosack D.S."/>
            <person name="Shumway M.F."/>
            <person name="Bidwell S.L."/>
            <person name="Shallom S.J."/>
            <person name="van Aken S.E."/>
            <person name="Riedmuller S.B."/>
            <person name="Feldblyum T.V."/>
            <person name="Cho J.K."/>
            <person name="Quackenbush J."/>
            <person name="Sedegah M."/>
            <person name="Shoaibi A."/>
            <person name="Cummings L.M."/>
            <person name="Florens L."/>
            <person name="Yates J.R."/>
            <person name="Raine J.D."/>
            <person name="Sinden R.E."/>
            <person name="Harris M.A."/>
            <person name="Cunningham D.A."/>
            <person name="Preiser P.R."/>
            <person name="Bergman L.W."/>
            <person name="Vaidya A.B."/>
            <person name="van Lin L.H."/>
            <person name="Janse C.J."/>
            <person name="Waters A.P."/>
            <person name="Smith H.O."/>
            <person name="White O.R."/>
            <person name="Salzberg S.L."/>
            <person name="Venter J.C."/>
            <person name="Fraser C.M."/>
            <person name="Hoffman S.L."/>
            <person name="Gardner M.J."/>
            <person name="Carucci D.J."/>
        </authorList>
    </citation>
    <scope>NUCLEOTIDE SEQUENCE [LARGE SCALE GENOMIC DNA]</scope>
    <source>
        <strain evidence="2 3">17XNL</strain>
    </source>
</reference>
<evidence type="ECO:0000313" key="2">
    <source>
        <dbReference type="EMBL" id="EAA15517.1"/>
    </source>
</evidence>
<accession>Q7RI75</accession>
<dbReference type="PaxDb" id="73239-Q7RI75"/>
<evidence type="ECO:0000256" key="1">
    <source>
        <dbReference type="SAM" id="Coils"/>
    </source>
</evidence>
<dbReference type="EMBL" id="AABL01001105">
    <property type="protein sequence ID" value="EAA15517.1"/>
    <property type="molecule type" value="Genomic_DNA"/>
</dbReference>
<dbReference type="Proteomes" id="UP000008553">
    <property type="component" value="Unassembled WGS sequence"/>
</dbReference>
<name>Q7RI75_PLAYO</name>
<dbReference type="STRING" id="73239.Q7RI75"/>
<gene>
    <name evidence="2" type="ORF">PY03754</name>
</gene>
<sequence>MKSKLKMKDEILEYTHKEIENIKESFCKEYEHKIQAVIEEKDKEIHAMQKKFKDLNEENTENKNEIAKLGKMLEDANKKIKKRDMEMYILLDENKKQKEKAAKKMNKVNELLNNLQKEYTDNIP</sequence>
<protein>
    <submittedName>
        <fullName evidence="2">Uncharacterized protein</fullName>
    </submittedName>
</protein>
<dbReference type="InParanoid" id="Q7RI75"/>
<keyword evidence="1" id="KW-0175">Coiled coil</keyword>
<dbReference type="AlphaFoldDB" id="Q7RI75"/>
<keyword evidence="3" id="KW-1185">Reference proteome</keyword>